<name>A0A0L9VMZ0_PHAAN</name>
<gene>
    <name evidence="2" type="ORF">LR48_Vigan10g215900</name>
</gene>
<dbReference type="AlphaFoldDB" id="A0A0L9VMZ0"/>
<feature type="compositionally biased region" description="Polar residues" evidence="1">
    <location>
        <begin position="161"/>
        <end position="172"/>
    </location>
</feature>
<reference evidence="3" key="1">
    <citation type="journal article" date="2015" name="Proc. Natl. Acad. Sci. U.S.A.">
        <title>Genome sequencing of adzuki bean (Vigna angularis) provides insight into high starch and low fat accumulation and domestication.</title>
        <authorList>
            <person name="Yang K."/>
            <person name="Tian Z."/>
            <person name="Chen C."/>
            <person name="Luo L."/>
            <person name="Zhao B."/>
            <person name="Wang Z."/>
            <person name="Yu L."/>
            <person name="Li Y."/>
            <person name="Sun Y."/>
            <person name="Li W."/>
            <person name="Chen Y."/>
            <person name="Li Y."/>
            <person name="Zhang Y."/>
            <person name="Ai D."/>
            <person name="Zhao J."/>
            <person name="Shang C."/>
            <person name="Ma Y."/>
            <person name="Wu B."/>
            <person name="Wang M."/>
            <person name="Gao L."/>
            <person name="Sun D."/>
            <person name="Zhang P."/>
            <person name="Guo F."/>
            <person name="Wang W."/>
            <person name="Li Y."/>
            <person name="Wang J."/>
            <person name="Varshney R.K."/>
            <person name="Wang J."/>
            <person name="Ling H.Q."/>
            <person name="Wan P."/>
        </authorList>
    </citation>
    <scope>NUCLEOTIDE SEQUENCE</scope>
    <source>
        <strain evidence="3">cv. Jingnong 6</strain>
    </source>
</reference>
<sequence>MKQRDGRKSKASKKKGRSLVKKDLPGEVGLQRLLTDLTQIFRRRRGRGSVQISDSPAGAVAEAPCRLQTLEREQKRGVERELGSQKCCSTLKRRVHSAWIEQEESKLVLHTGRKSTHGGEAVHQLEEARKPEHHSRPASTPPRPATSSSMQHFTYTAAIRTVSSSNSITPPTRSSSHGGGRQSSTLLKQPLAGKESAAPHKNTAAEVVFINMKIQGQFTVSREKSPNLFQQLTNLPPDGVRYEGKLVDEWKEQYDSVTARKLVCRDDAGIHSRILAGQMKVQPRILHYVLTRVLIPRATNIGQASEEDIMLLWAFLNSIHINWGHLIRYKMKRALRENAKLPYPHLITIFMEHFQVPTDTDPISELKFKQKMGSEVVASFGYVQNDDGEWVHKANGPHPPLQPGQHQEGDYDEQGSSSTTLNDVMNRIEQLQTFVGTRFNAFETRFDAFETRFGNMDMVMTTRFDALQNRVRNIEEQLQHLQSGSENNPQT</sequence>
<protein>
    <submittedName>
        <fullName evidence="2">Uncharacterized protein</fullName>
    </submittedName>
</protein>
<evidence type="ECO:0000313" key="2">
    <source>
        <dbReference type="EMBL" id="KOM56267.1"/>
    </source>
</evidence>
<dbReference type="Gene3D" id="1.20.1270.70">
    <property type="entry name" value="Designed single chain three-helix bundle"/>
    <property type="match status" value="1"/>
</dbReference>
<feature type="region of interest" description="Disordered" evidence="1">
    <location>
        <begin position="109"/>
        <end position="199"/>
    </location>
</feature>
<dbReference type="Proteomes" id="UP000053144">
    <property type="component" value="Chromosome 10"/>
</dbReference>
<evidence type="ECO:0000313" key="3">
    <source>
        <dbReference type="Proteomes" id="UP000053144"/>
    </source>
</evidence>
<feature type="region of interest" description="Disordered" evidence="1">
    <location>
        <begin position="389"/>
        <end position="419"/>
    </location>
</feature>
<dbReference type="EMBL" id="CM003380">
    <property type="protein sequence ID" value="KOM56267.1"/>
    <property type="molecule type" value="Genomic_DNA"/>
</dbReference>
<feature type="compositionally biased region" description="Basic residues" evidence="1">
    <location>
        <begin position="9"/>
        <end position="19"/>
    </location>
</feature>
<feature type="region of interest" description="Disordered" evidence="1">
    <location>
        <begin position="1"/>
        <end position="23"/>
    </location>
</feature>
<evidence type="ECO:0000256" key="1">
    <source>
        <dbReference type="SAM" id="MobiDB-lite"/>
    </source>
</evidence>
<accession>A0A0L9VMZ0</accession>
<organism evidence="2 3">
    <name type="scientific">Phaseolus angularis</name>
    <name type="common">Azuki bean</name>
    <name type="synonym">Vigna angularis</name>
    <dbReference type="NCBI Taxonomy" id="3914"/>
    <lineage>
        <taxon>Eukaryota</taxon>
        <taxon>Viridiplantae</taxon>
        <taxon>Streptophyta</taxon>
        <taxon>Embryophyta</taxon>
        <taxon>Tracheophyta</taxon>
        <taxon>Spermatophyta</taxon>
        <taxon>Magnoliopsida</taxon>
        <taxon>eudicotyledons</taxon>
        <taxon>Gunneridae</taxon>
        <taxon>Pentapetalae</taxon>
        <taxon>rosids</taxon>
        <taxon>fabids</taxon>
        <taxon>Fabales</taxon>
        <taxon>Fabaceae</taxon>
        <taxon>Papilionoideae</taxon>
        <taxon>50 kb inversion clade</taxon>
        <taxon>NPAAA clade</taxon>
        <taxon>indigoferoid/millettioid clade</taxon>
        <taxon>Phaseoleae</taxon>
        <taxon>Vigna</taxon>
    </lineage>
</organism>
<proteinExistence type="predicted"/>
<dbReference type="Gramene" id="KOM56267">
    <property type="protein sequence ID" value="KOM56267"/>
    <property type="gene ID" value="LR48_Vigan10g215900"/>
</dbReference>